<keyword evidence="5" id="KW-1185">Reference proteome</keyword>
<dbReference type="OrthoDB" id="342264at2759"/>
<dbReference type="PROSITE" id="PS50172">
    <property type="entry name" value="BRCT"/>
    <property type="match status" value="1"/>
</dbReference>
<dbReference type="eggNOG" id="ENOG502QQZ5">
    <property type="taxonomic scope" value="Eukaryota"/>
</dbReference>
<dbReference type="Gene3D" id="3.40.50.10190">
    <property type="entry name" value="BRCT domain"/>
    <property type="match status" value="1"/>
</dbReference>
<dbReference type="STRING" id="933388.S8ATQ1"/>
<evidence type="ECO:0000259" key="2">
    <source>
        <dbReference type="PROSITE" id="PS50172"/>
    </source>
</evidence>
<dbReference type="HOGENOM" id="CLU_048607_1_0_1"/>
<feature type="domain" description="BRCT" evidence="2">
    <location>
        <begin position="13"/>
        <end position="105"/>
    </location>
</feature>
<dbReference type="Pfam" id="PF00533">
    <property type="entry name" value="BRCT"/>
    <property type="match status" value="1"/>
</dbReference>
<feature type="region of interest" description="Disordered" evidence="1">
    <location>
        <begin position="134"/>
        <end position="158"/>
    </location>
</feature>
<evidence type="ECO:0000313" key="5">
    <source>
        <dbReference type="Proteomes" id="UP000019376"/>
    </source>
</evidence>
<dbReference type="PhylomeDB" id="S8ATQ1"/>
<evidence type="ECO:0000259" key="3">
    <source>
        <dbReference type="PROSITE" id="PS51977"/>
    </source>
</evidence>
<feature type="region of interest" description="Disordered" evidence="1">
    <location>
        <begin position="236"/>
        <end position="256"/>
    </location>
</feature>
<proteinExistence type="predicted"/>
<dbReference type="InterPro" id="IPR008893">
    <property type="entry name" value="WGR_domain"/>
</dbReference>
<dbReference type="InterPro" id="IPR036420">
    <property type="entry name" value="BRCT_dom_sf"/>
</dbReference>
<gene>
    <name evidence="4" type="ORF">PDE_00139</name>
</gene>
<dbReference type="PROSITE" id="PS51977">
    <property type="entry name" value="WGR"/>
    <property type="match status" value="1"/>
</dbReference>
<dbReference type="InterPro" id="IPR036930">
    <property type="entry name" value="WGR_dom_sf"/>
</dbReference>
<dbReference type="InterPro" id="IPR001357">
    <property type="entry name" value="BRCT_dom"/>
</dbReference>
<protein>
    <submittedName>
        <fullName evidence="4">Uncharacterized protein</fullName>
    </submittedName>
</protein>
<dbReference type="SUPFAM" id="SSF52113">
    <property type="entry name" value="BRCT domain"/>
    <property type="match status" value="1"/>
</dbReference>
<organism evidence="4 5">
    <name type="scientific">Penicillium oxalicum (strain 114-2 / CGMCC 5302)</name>
    <name type="common">Penicillium decumbens</name>
    <dbReference type="NCBI Taxonomy" id="933388"/>
    <lineage>
        <taxon>Eukaryota</taxon>
        <taxon>Fungi</taxon>
        <taxon>Dikarya</taxon>
        <taxon>Ascomycota</taxon>
        <taxon>Pezizomycotina</taxon>
        <taxon>Eurotiomycetes</taxon>
        <taxon>Eurotiomycetidae</taxon>
        <taxon>Eurotiales</taxon>
        <taxon>Aspergillaceae</taxon>
        <taxon>Penicillium</taxon>
    </lineage>
</organism>
<evidence type="ECO:0000256" key="1">
    <source>
        <dbReference type="SAM" id="MobiDB-lite"/>
    </source>
</evidence>
<dbReference type="CDD" id="cd00027">
    <property type="entry name" value="BRCT"/>
    <property type="match status" value="1"/>
</dbReference>
<dbReference type="EMBL" id="KB644408">
    <property type="protein sequence ID" value="EPS25207.1"/>
    <property type="molecule type" value="Genomic_DNA"/>
</dbReference>
<dbReference type="SUPFAM" id="SSF142921">
    <property type="entry name" value="WGR domain-like"/>
    <property type="match status" value="1"/>
</dbReference>
<reference evidence="4 5" key="1">
    <citation type="journal article" date="2013" name="PLoS ONE">
        <title>Genomic and secretomic analyses reveal unique features of the lignocellulolytic enzyme system of Penicillium decumbens.</title>
        <authorList>
            <person name="Liu G."/>
            <person name="Zhang L."/>
            <person name="Wei X."/>
            <person name="Zou G."/>
            <person name="Qin Y."/>
            <person name="Ma L."/>
            <person name="Li J."/>
            <person name="Zheng H."/>
            <person name="Wang S."/>
            <person name="Wang C."/>
            <person name="Xun L."/>
            <person name="Zhao G.-P."/>
            <person name="Zhou Z."/>
            <person name="Qu Y."/>
        </authorList>
    </citation>
    <scope>NUCLEOTIDE SEQUENCE [LARGE SCALE GENOMIC DNA]</scope>
    <source>
        <strain evidence="5">114-2 / CGMCC 5302</strain>
    </source>
</reference>
<accession>S8ATQ1</accession>
<name>S8ATQ1_PENO1</name>
<dbReference type="Proteomes" id="UP000019376">
    <property type="component" value="Unassembled WGS sequence"/>
</dbReference>
<sequence length="358" mass="39647">MPSRKLQSSKVSKPGSAFRRITVVMAGDIYQGNQIPQWVKKNGGQFHEKVSKAVTHLITTEQAYLDDVPEVRAAKNLEKIKIVSRDWLICSLHATPVRPVSETPFLLQNITKSVKKGSEAKTSAKRAVKWDPFNQTKTPIGSKRARSQNQANRAVFRDPSTGAAWDATLVRQGKAPRTREKIRLAIFESSTTPRSYSTWTKYSRVGISRVDELTSPKSDLATAIGRFKDFFNAHTGKTWEDRDDDSPPIPKKDDQGNVLPTHNGWYIYQSQENVFTRFLMQPGPSVGDSRQSVPNIHPALVAEGVGETTMNEETCLAPHIPLAENKLSSEVALSGGGNQPAGLKGVIEESDGIKSRWI</sequence>
<feature type="domain" description="WGR" evidence="3">
    <location>
        <begin position="152"/>
        <end position="253"/>
    </location>
</feature>
<dbReference type="AlphaFoldDB" id="S8ATQ1"/>
<evidence type="ECO:0000313" key="4">
    <source>
        <dbReference type="EMBL" id="EPS25207.1"/>
    </source>
</evidence>